<keyword evidence="2" id="KW-1185">Reference proteome</keyword>
<name>A0A151X1H4_9HYME</name>
<reference evidence="1 2" key="1">
    <citation type="submission" date="2015-09" db="EMBL/GenBank/DDBJ databases">
        <title>Trachymyrmex zeteki WGS genome.</title>
        <authorList>
            <person name="Nygaard S."/>
            <person name="Hu H."/>
            <person name="Boomsma J."/>
            <person name="Zhang G."/>
        </authorList>
    </citation>
    <scope>NUCLEOTIDE SEQUENCE [LARGE SCALE GENOMIC DNA]</scope>
    <source>
        <strain evidence="1">Tzet28-1</strain>
        <tissue evidence="1">Whole body</tissue>
    </source>
</reference>
<protein>
    <submittedName>
        <fullName evidence="1">Uncharacterized protein</fullName>
    </submittedName>
</protein>
<feature type="non-terminal residue" evidence="1">
    <location>
        <position position="1"/>
    </location>
</feature>
<dbReference type="AlphaFoldDB" id="A0A151X1H4"/>
<proteinExistence type="predicted"/>
<organism evidence="1 2">
    <name type="scientific">Mycetomoellerius zeteki</name>
    <dbReference type="NCBI Taxonomy" id="64791"/>
    <lineage>
        <taxon>Eukaryota</taxon>
        <taxon>Metazoa</taxon>
        <taxon>Ecdysozoa</taxon>
        <taxon>Arthropoda</taxon>
        <taxon>Hexapoda</taxon>
        <taxon>Insecta</taxon>
        <taxon>Pterygota</taxon>
        <taxon>Neoptera</taxon>
        <taxon>Endopterygota</taxon>
        <taxon>Hymenoptera</taxon>
        <taxon>Apocrita</taxon>
        <taxon>Aculeata</taxon>
        <taxon>Formicoidea</taxon>
        <taxon>Formicidae</taxon>
        <taxon>Myrmicinae</taxon>
        <taxon>Mycetomoellerius</taxon>
    </lineage>
</organism>
<accession>A0A151X1H4</accession>
<dbReference type="EMBL" id="KQ982585">
    <property type="protein sequence ID" value="KYQ54252.1"/>
    <property type="molecule type" value="Genomic_DNA"/>
</dbReference>
<evidence type="ECO:0000313" key="2">
    <source>
        <dbReference type="Proteomes" id="UP000075809"/>
    </source>
</evidence>
<gene>
    <name evidence="1" type="ORF">ALC60_06796</name>
</gene>
<evidence type="ECO:0000313" key="1">
    <source>
        <dbReference type="EMBL" id="KYQ54252.1"/>
    </source>
</evidence>
<sequence length="97" mass="11634">TAPSRCGYFAEPNIDFVLQRQISKILSFVCSRRSERAFQLNCKLKRIFYSSANFCFRQIYREAWENGKRTWHQDASEDRKKRWTSENCFETFPCSES</sequence>
<dbReference type="Proteomes" id="UP000075809">
    <property type="component" value="Unassembled WGS sequence"/>
</dbReference>